<evidence type="ECO:0000313" key="2">
    <source>
        <dbReference type="EMBL" id="KAB5532369.1"/>
    </source>
</evidence>
<reference evidence="3" key="1">
    <citation type="journal article" date="2019" name="Gigascience">
        <title>De novo genome assembly of the endangered Acer yangbiense, a plant species with extremely small populations endemic to Yunnan Province, China.</title>
        <authorList>
            <person name="Yang J."/>
            <person name="Wariss H.M."/>
            <person name="Tao L."/>
            <person name="Zhang R."/>
            <person name="Yun Q."/>
            <person name="Hollingsworth P."/>
            <person name="Dao Z."/>
            <person name="Luo G."/>
            <person name="Guo H."/>
            <person name="Ma Y."/>
            <person name="Sun W."/>
        </authorList>
    </citation>
    <scope>NUCLEOTIDE SEQUENCE [LARGE SCALE GENOMIC DNA]</scope>
    <source>
        <strain evidence="3">cv. br00</strain>
    </source>
</reference>
<organism evidence="2 3">
    <name type="scientific">Salix brachista</name>
    <dbReference type="NCBI Taxonomy" id="2182728"/>
    <lineage>
        <taxon>Eukaryota</taxon>
        <taxon>Viridiplantae</taxon>
        <taxon>Streptophyta</taxon>
        <taxon>Embryophyta</taxon>
        <taxon>Tracheophyta</taxon>
        <taxon>Spermatophyta</taxon>
        <taxon>Magnoliopsida</taxon>
        <taxon>eudicotyledons</taxon>
        <taxon>Gunneridae</taxon>
        <taxon>Pentapetalae</taxon>
        <taxon>rosids</taxon>
        <taxon>fabids</taxon>
        <taxon>Malpighiales</taxon>
        <taxon>Salicaceae</taxon>
        <taxon>Saliceae</taxon>
        <taxon>Salix</taxon>
    </lineage>
</organism>
<sequence length="78" mass="9302">MIIRVEYIGKENNVSLKLLRTAKDSWYWNWCHPCKVTLKQVFLVQYGKLAHWAVLYESFAMNSCAISTIFIYYITDFK</sequence>
<dbReference type="Proteomes" id="UP000326939">
    <property type="component" value="Chromosome 12"/>
</dbReference>
<evidence type="ECO:0000256" key="1">
    <source>
        <dbReference type="SAM" id="Phobius"/>
    </source>
</evidence>
<feature type="transmembrane region" description="Helical" evidence="1">
    <location>
        <begin position="49"/>
        <end position="74"/>
    </location>
</feature>
<keyword evidence="1" id="KW-0812">Transmembrane</keyword>
<keyword evidence="3" id="KW-1185">Reference proteome</keyword>
<proteinExistence type="predicted"/>
<dbReference type="EMBL" id="VDCV01000012">
    <property type="protein sequence ID" value="KAB5532369.1"/>
    <property type="molecule type" value="Genomic_DNA"/>
</dbReference>
<comment type="caution">
    <text evidence="2">The sequence shown here is derived from an EMBL/GenBank/DDBJ whole genome shotgun (WGS) entry which is preliminary data.</text>
</comment>
<keyword evidence="1" id="KW-1133">Transmembrane helix</keyword>
<accession>A0A5N5KPQ8</accession>
<gene>
    <name evidence="2" type="ORF">DKX38_019039</name>
</gene>
<protein>
    <submittedName>
        <fullName evidence="2">Uncharacterized protein</fullName>
    </submittedName>
</protein>
<keyword evidence="1" id="KW-0472">Membrane</keyword>
<dbReference type="AlphaFoldDB" id="A0A5N5KPQ8"/>
<name>A0A5N5KPQ8_9ROSI</name>
<evidence type="ECO:0000313" key="3">
    <source>
        <dbReference type="Proteomes" id="UP000326939"/>
    </source>
</evidence>